<dbReference type="PROSITE" id="PS00585">
    <property type="entry name" value="RIBOSOMAL_S5"/>
    <property type="match status" value="1"/>
</dbReference>
<feature type="region of interest" description="Disordered" evidence="10">
    <location>
        <begin position="1"/>
        <end position="91"/>
    </location>
</feature>
<dbReference type="InterPro" id="IPR018192">
    <property type="entry name" value="Ribosomal_uS5_N_CS"/>
</dbReference>
<evidence type="ECO:0000313" key="13">
    <source>
        <dbReference type="Proteomes" id="UP000309389"/>
    </source>
</evidence>
<dbReference type="Proteomes" id="UP000309389">
    <property type="component" value="Unassembled WGS sequence"/>
</dbReference>
<reference evidence="12 13" key="1">
    <citation type="submission" date="2019-04" db="EMBL/GenBank/DDBJ databases">
        <title>Altererythrobacter aquimixticola sp. nov., isolated from sediment of junction between the ocean and a freshwater spring.</title>
        <authorList>
            <person name="Yoon J.-H."/>
        </authorList>
    </citation>
    <scope>NUCLEOTIDE SEQUENCE [LARGE SCALE GENOMIC DNA]</scope>
    <source>
        <strain evidence="12 13">SSKS-13</strain>
    </source>
</reference>
<keyword evidence="4 8" id="KW-0694">RNA-binding</keyword>
<evidence type="ECO:0000259" key="11">
    <source>
        <dbReference type="PROSITE" id="PS50881"/>
    </source>
</evidence>
<dbReference type="GO" id="GO:0015935">
    <property type="term" value="C:small ribosomal subunit"/>
    <property type="evidence" value="ECO:0007669"/>
    <property type="project" value="InterPro"/>
</dbReference>
<keyword evidence="13" id="KW-1185">Reference proteome</keyword>
<protein>
    <recommendedName>
        <fullName evidence="7 8">Small ribosomal subunit protein uS5</fullName>
    </recommendedName>
</protein>
<dbReference type="InterPro" id="IPR013810">
    <property type="entry name" value="Ribosomal_uS5_N"/>
</dbReference>
<dbReference type="GO" id="GO:0019843">
    <property type="term" value="F:rRNA binding"/>
    <property type="evidence" value="ECO:0007669"/>
    <property type="project" value="UniProtKB-UniRule"/>
</dbReference>
<dbReference type="GO" id="GO:0006412">
    <property type="term" value="P:translation"/>
    <property type="evidence" value="ECO:0007669"/>
    <property type="project" value="UniProtKB-UniRule"/>
</dbReference>
<dbReference type="InterPro" id="IPR000851">
    <property type="entry name" value="Ribosomal_uS5"/>
</dbReference>
<evidence type="ECO:0000256" key="4">
    <source>
        <dbReference type="ARBA" id="ARBA00022884"/>
    </source>
</evidence>
<proteinExistence type="inferred from homology"/>
<evidence type="ECO:0000256" key="2">
    <source>
        <dbReference type="ARBA" id="ARBA00008945"/>
    </source>
</evidence>
<dbReference type="InterPro" id="IPR005712">
    <property type="entry name" value="Ribosomal_uS5_bac-type"/>
</dbReference>
<feature type="region of interest" description="Disordered" evidence="10">
    <location>
        <begin position="250"/>
        <end position="269"/>
    </location>
</feature>
<evidence type="ECO:0000256" key="7">
    <source>
        <dbReference type="ARBA" id="ARBA00035255"/>
    </source>
</evidence>
<organism evidence="12 13">
    <name type="scientific">Alteraurantiacibacter aquimixticola</name>
    <dbReference type="NCBI Taxonomy" id="2489173"/>
    <lineage>
        <taxon>Bacteria</taxon>
        <taxon>Pseudomonadati</taxon>
        <taxon>Pseudomonadota</taxon>
        <taxon>Alphaproteobacteria</taxon>
        <taxon>Sphingomonadales</taxon>
        <taxon>Erythrobacteraceae</taxon>
        <taxon>Alteraurantiacibacter</taxon>
    </lineage>
</organism>
<dbReference type="PANTHER" id="PTHR48277">
    <property type="entry name" value="MITOCHONDRIAL RIBOSOMAL PROTEIN S5"/>
    <property type="match status" value="1"/>
</dbReference>
<sequence length="269" mass="27924">MMADENNTENTPETTEETKVEAAAEAAAPATETTEAAGNQSAAQGAEGQPREDRGGRGGRGRGRGGERGEGRGGRGRRDRDDRRGRGGDDDGEELIEKLVHINRVAKVVKGGKRFGFAALVVVGDGKGRVGFGHGKAREVPEAINKATAAAKKKMIRVPLKEGRTLHHDGRGHFGAGKVNVRSAPPGTGIIAGGPMRAVFESLGVADVVTKSIGTSNPYNMIRATFDALTNQSSPKSVAQRRGKKVADLLGRGGASEAEAEADAAAIAE</sequence>
<dbReference type="GO" id="GO:0042254">
    <property type="term" value="P:ribosome biogenesis"/>
    <property type="evidence" value="ECO:0007669"/>
    <property type="project" value="UniProtKB-ARBA"/>
</dbReference>
<evidence type="ECO:0000256" key="9">
    <source>
        <dbReference type="RuleBase" id="RU003823"/>
    </source>
</evidence>
<dbReference type="GO" id="GO:0005737">
    <property type="term" value="C:cytoplasm"/>
    <property type="evidence" value="ECO:0007669"/>
    <property type="project" value="UniProtKB-ARBA"/>
</dbReference>
<dbReference type="InterPro" id="IPR005324">
    <property type="entry name" value="Ribosomal_uS5_C"/>
</dbReference>
<evidence type="ECO:0000313" key="12">
    <source>
        <dbReference type="EMBL" id="TIX50425.1"/>
    </source>
</evidence>
<evidence type="ECO:0000256" key="8">
    <source>
        <dbReference type="HAMAP-Rule" id="MF_01307"/>
    </source>
</evidence>
<gene>
    <name evidence="8" type="primary">rpsE</name>
    <name evidence="12" type="ORF">E5222_09125</name>
</gene>
<dbReference type="SUPFAM" id="SSF54768">
    <property type="entry name" value="dsRNA-binding domain-like"/>
    <property type="match status" value="1"/>
</dbReference>
<comment type="subunit">
    <text evidence="8">Part of the 30S ribosomal subunit. Contacts proteins S4 and S8.</text>
</comment>
<feature type="compositionally biased region" description="Low complexity" evidence="10">
    <location>
        <begin position="23"/>
        <end position="37"/>
    </location>
</feature>
<dbReference type="EMBL" id="SSHH01000002">
    <property type="protein sequence ID" value="TIX50425.1"/>
    <property type="molecule type" value="Genomic_DNA"/>
</dbReference>
<keyword evidence="3 8" id="KW-0699">rRNA-binding</keyword>
<dbReference type="FunFam" id="3.30.160.20:FF:000001">
    <property type="entry name" value="30S ribosomal protein S5"/>
    <property type="match status" value="1"/>
</dbReference>
<comment type="function">
    <text evidence="1 8">Located at the back of the 30S subunit body where it stabilizes the conformation of the head with respect to the body.</text>
</comment>
<dbReference type="InterPro" id="IPR014721">
    <property type="entry name" value="Ribsml_uS5_D2-typ_fold_subgr"/>
</dbReference>
<dbReference type="PANTHER" id="PTHR48277:SF1">
    <property type="entry name" value="MITOCHONDRIAL RIBOSOMAL PROTEIN S5"/>
    <property type="match status" value="1"/>
</dbReference>
<dbReference type="SUPFAM" id="SSF54211">
    <property type="entry name" value="Ribosomal protein S5 domain 2-like"/>
    <property type="match status" value="1"/>
</dbReference>
<evidence type="ECO:0000256" key="10">
    <source>
        <dbReference type="SAM" id="MobiDB-lite"/>
    </source>
</evidence>
<dbReference type="OrthoDB" id="9809045at2"/>
<keyword evidence="6 8" id="KW-0687">Ribonucleoprotein</keyword>
<comment type="function">
    <text evidence="8">With S4 and S12 plays an important role in translational accuracy.</text>
</comment>
<comment type="similarity">
    <text evidence="2 8 9">Belongs to the universal ribosomal protein uS5 family.</text>
</comment>
<dbReference type="HAMAP" id="MF_01307_B">
    <property type="entry name" value="Ribosomal_uS5_B"/>
    <property type="match status" value="1"/>
</dbReference>
<dbReference type="FunFam" id="3.30.230.10:FF:000002">
    <property type="entry name" value="30S ribosomal protein S5"/>
    <property type="match status" value="1"/>
</dbReference>
<dbReference type="PROSITE" id="PS50881">
    <property type="entry name" value="S5_DSRBD"/>
    <property type="match status" value="1"/>
</dbReference>
<comment type="caution">
    <text evidence="12">The sequence shown here is derived from an EMBL/GenBank/DDBJ whole genome shotgun (WGS) entry which is preliminary data.</text>
</comment>
<keyword evidence="5 8" id="KW-0689">Ribosomal protein</keyword>
<dbReference type="NCBIfam" id="TIGR01021">
    <property type="entry name" value="rpsE_bact"/>
    <property type="match status" value="1"/>
</dbReference>
<evidence type="ECO:0000256" key="3">
    <source>
        <dbReference type="ARBA" id="ARBA00022730"/>
    </source>
</evidence>
<accession>A0A4T3F2A2</accession>
<dbReference type="InterPro" id="IPR020568">
    <property type="entry name" value="Ribosomal_Su5_D2-typ_SF"/>
</dbReference>
<evidence type="ECO:0000256" key="1">
    <source>
        <dbReference type="ARBA" id="ARBA00003093"/>
    </source>
</evidence>
<feature type="compositionally biased region" description="Basic and acidic residues" evidence="10">
    <location>
        <begin position="64"/>
        <end position="91"/>
    </location>
</feature>
<dbReference type="Pfam" id="PF03719">
    <property type="entry name" value="Ribosomal_S5_C"/>
    <property type="match status" value="1"/>
</dbReference>
<feature type="domain" description="S5 DRBM" evidence="11">
    <location>
        <begin position="95"/>
        <end position="158"/>
    </location>
</feature>
<dbReference type="RefSeq" id="WP_136693447.1">
    <property type="nucleotide sequence ID" value="NZ_SSHH01000002.1"/>
</dbReference>
<name>A0A4T3F2A2_9SPHN</name>
<dbReference type="Pfam" id="PF00333">
    <property type="entry name" value="Ribosomal_S5"/>
    <property type="match status" value="1"/>
</dbReference>
<evidence type="ECO:0000256" key="6">
    <source>
        <dbReference type="ARBA" id="ARBA00023274"/>
    </source>
</evidence>
<evidence type="ECO:0000256" key="5">
    <source>
        <dbReference type="ARBA" id="ARBA00022980"/>
    </source>
</evidence>
<dbReference type="GO" id="GO:0003735">
    <property type="term" value="F:structural constituent of ribosome"/>
    <property type="evidence" value="ECO:0007669"/>
    <property type="project" value="UniProtKB-UniRule"/>
</dbReference>
<dbReference type="Gene3D" id="3.30.230.10">
    <property type="match status" value="1"/>
</dbReference>
<dbReference type="AlphaFoldDB" id="A0A4T3F2A2"/>
<comment type="domain">
    <text evidence="8">The N-terminal domain interacts with the head of the 30S subunit; the C-terminal domain interacts with the body and contacts protein S4. The interaction surface between S4 and S5 is involved in control of translational fidelity.</text>
</comment>
<dbReference type="Gene3D" id="3.30.160.20">
    <property type="match status" value="1"/>
</dbReference>